<comment type="similarity">
    <text evidence="5">Belongs to the TonB family.</text>
</comment>
<evidence type="ECO:0000259" key="6">
    <source>
        <dbReference type="PROSITE" id="PS52015"/>
    </source>
</evidence>
<evidence type="ECO:0000256" key="1">
    <source>
        <dbReference type="ARBA" id="ARBA00004167"/>
    </source>
</evidence>
<dbReference type="STRING" id="291331.XOO1191"/>
<feature type="transmembrane region" description="Helical" evidence="5">
    <location>
        <begin position="6"/>
        <end position="25"/>
    </location>
</feature>
<dbReference type="GO" id="GO:0015891">
    <property type="term" value="P:siderophore transport"/>
    <property type="evidence" value="ECO:0007669"/>
    <property type="project" value="InterPro"/>
</dbReference>
<evidence type="ECO:0000256" key="5">
    <source>
        <dbReference type="RuleBase" id="RU362123"/>
    </source>
</evidence>
<dbReference type="PATRIC" id="fig|291331.8.peg.1321"/>
<comment type="subcellular location">
    <subcellularLocation>
        <location evidence="5">Cell inner membrane</location>
        <topology evidence="5">Single-pass membrane protein</topology>
        <orientation evidence="5">Periplasmic side</orientation>
    </subcellularLocation>
    <subcellularLocation>
        <location evidence="1">Membrane</location>
        <topology evidence="1">Single-pass membrane protein</topology>
    </subcellularLocation>
</comment>
<gene>
    <name evidence="7" type="primary">MecR1</name>
    <name evidence="7" type="ordered locus">XOO1191</name>
</gene>
<evidence type="ECO:0000313" key="8">
    <source>
        <dbReference type="Proteomes" id="UP000006735"/>
    </source>
</evidence>
<sequence>MHLDLPVLLRIALYSSAALLTCLLLRRVLRAWLGATAAYAIWAAVPLAVVAAFIPRLPLAPALPKMPALVAMPLTLQGGEHVWAGELSAVWLAGAVAMAVALWWRQRRFVRSLGALQALDGGVWAATHDVGLPVSLGIWRPRIVLPMDFDTRYTAAERSLILAHERLRLHLHLHLRRGDLYANLLAALLLCIGWCNPLMHLAWRAFRLDQELACDADVLTRYPGKRRSYATAMLKTQCGAAWMPTACHWNAPHALTQRVAALLGPAVDVPRARWNLRLVVALAVLVSGACRALQPAQLQGRRVPGNPLDFSTMQPPKYPADAIAAGLAGFVELQIAVSPNGTPDHIAIVRSTPAGVFDRAVLDAARHWRFAPALVDGEAVASDVRVPVKFELDPPDPDPDPASASAIAAMDTDTDAARTPHTVARSERVASCTQAECARRGALQ</sequence>
<evidence type="ECO:0000256" key="3">
    <source>
        <dbReference type="ARBA" id="ARBA00022989"/>
    </source>
</evidence>
<protein>
    <recommendedName>
        <fullName evidence="5">Protein TonB</fullName>
    </recommendedName>
</protein>
<organism evidence="7 8">
    <name type="scientific">Xanthomonas oryzae pv. oryzae (strain KACC10331 / KXO85)</name>
    <dbReference type="NCBI Taxonomy" id="291331"/>
    <lineage>
        <taxon>Bacteria</taxon>
        <taxon>Pseudomonadati</taxon>
        <taxon>Pseudomonadota</taxon>
        <taxon>Gammaproteobacteria</taxon>
        <taxon>Lysobacterales</taxon>
        <taxon>Lysobacteraceae</taxon>
        <taxon>Xanthomonas</taxon>
    </lineage>
</organism>
<dbReference type="AlphaFoldDB" id="Q5H3M6"/>
<comment type="caution">
    <text evidence="5">Lacks conserved residue(s) required for the propagation of feature annotation.</text>
</comment>
<dbReference type="InterPro" id="IPR037682">
    <property type="entry name" value="TonB_C"/>
</dbReference>
<keyword evidence="5" id="KW-1003">Cell membrane</keyword>
<dbReference type="Gene3D" id="3.30.1150.10">
    <property type="match status" value="1"/>
</dbReference>
<dbReference type="GO" id="GO:0031992">
    <property type="term" value="F:energy transducer activity"/>
    <property type="evidence" value="ECO:0007669"/>
    <property type="project" value="InterPro"/>
</dbReference>
<dbReference type="InterPro" id="IPR003538">
    <property type="entry name" value="TonB"/>
</dbReference>
<dbReference type="EMBL" id="AE013598">
    <property type="protein sequence ID" value="AAW74445.1"/>
    <property type="molecule type" value="Genomic_DNA"/>
</dbReference>
<feature type="domain" description="TonB C-terminal" evidence="6">
    <location>
        <begin position="303"/>
        <end position="399"/>
    </location>
</feature>
<evidence type="ECO:0000313" key="7">
    <source>
        <dbReference type="EMBL" id="AAW74445.1"/>
    </source>
</evidence>
<comment type="function">
    <text evidence="5">Interacts with outer membrane receptor proteins that carry out high-affinity binding and energy dependent uptake into the periplasmic space of specific substrates. It could act to transduce energy from the cytoplasmic membrane to specific energy-requiring processes in the outer membrane, resulting in the release into the periplasm of ligands bound by these outer membrane proteins.</text>
</comment>
<proteinExistence type="inferred from homology"/>
<dbReference type="PRINTS" id="PR01374">
    <property type="entry name" value="TONBPROTEIN"/>
</dbReference>
<dbReference type="Pfam" id="PF05569">
    <property type="entry name" value="Peptidase_M56"/>
    <property type="match status" value="1"/>
</dbReference>
<feature type="transmembrane region" description="Helical" evidence="5">
    <location>
        <begin position="32"/>
        <end position="54"/>
    </location>
</feature>
<evidence type="ECO:0000256" key="4">
    <source>
        <dbReference type="ARBA" id="ARBA00023136"/>
    </source>
</evidence>
<dbReference type="InterPro" id="IPR008756">
    <property type="entry name" value="Peptidase_M56"/>
</dbReference>
<keyword evidence="5" id="KW-0653">Protein transport</keyword>
<dbReference type="PANTHER" id="PTHR34978:SF3">
    <property type="entry name" value="SLR0241 PROTEIN"/>
    <property type="match status" value="1"/>
</dbReference>
<feature type="transmembrane region" description="Helical" evidence="5">
    <location>
        <begin position="180"/>
        <end position="203"/>
    </location>
</feature>
<keyword evidence="2 5" id="KW-0812">Transmembrane</keyword>
<keyword evidence="5" id="KW-0997">Cell inner membrane</keyword>
<keyword evidence="3 5" id="KW-1133">Transmembrane helix</keyword>
<keyword evidence="8" id="KW-1185">Reference proteome</keyword>
<keyword evidence="4 5" id="KW-0472">Membrane</keyword>
<accession>Q5H3M6</accession>
<keyword evidence="5" id="KW-0813">Transport</keyword>
<dbReference type="SUPFAM" id="SSF74653">
    <property type="entry name" value="TolA/TonB C-terminal domain"/>
    <property type="match status" value="1"/>
</dbReference>
<name>Q5H3M6_XANOR</name>
<evidence type="ECO:0000256" key="2">
    <source>
        <dbReference type="ARBA" id="ARBA00022692"/>
    </source>
</evidence>
<dbReference type="Proteomes" id="UP000006735">
    <property type="component" value="Chromosome"/>
</dbReference>
<dbReference type="InterPro" id="IPR006260">
    <property type="entry name" value="TonB/TolA_C"/>
</dbReference>
<dbReference type="Pfam" id="PF03544">
    <property type="entry name" value="TonB_C"/>
    <property type="match status" value="1"/>
</dbReference>
<dbReference type="NCBIfam" id="TIGR01352">
    <property type="entry name" value="tonB_Cterm"/>
    <property type="match status" value="1"/>
</dbReference>
<dbReference type="GO" id="GO:0005886">
    <property type="term" value="C:plasma membrane"/>
    <property type="evidence" value="ECO:0007669"/>
    <property type="project" value="UniProtKB-SubCell"/>
</dbReference>
<feature type="transmembrane region" description="Helical" evidence="5">
    <location>
        <begin position="82"/>
        <end position="104"/>
    </location>
</feature>
<reference evidence="7 8" key="1">
    <citation type="journal article" date="2005" name="Nucleic Acids Res.">
        <title>The genome sequence of Xanthomonas oryzae pathovar oryzae KACC10331, the bacterial blight pathogen of rice.</title>
        <authorList>
            <person name="Lee B.M."/>
            <person name="Park Y.J."/>
            <person name="Park D.S."/>
            <person name="Kang H.W."/>
            <person name="Kim J.G."/>
            <person name="Song E.S."/>
            <person name="Park I.C."/>
            <person name="Yoon U.H."/>
            <person name="Hahn J.H."/>
            <person name="Koo B.S."/>
            <person name="Lee G.B."/>
            <person name="Kim H."/>
            <person name="Park H.S."/>
            <person name="Yoon K.O."/>
            <person name="Kim J.H."/>
            <person name="Jung C.H."/>
            <person name="Koh N.H."/>
            <person name="Seo J.S."/>
            <person name="Go S.J."/>
        </authorList>
    </citation>
    <scope>NUCLEOTIDE SEQUENCE [LARGE SCALE GENOMIC DNA]</scope>
    <source>
        <strain evidence="8">KACC10331 / KXO85</strain>
    </source>
</reference>
<dbReference type="GO" id="GO:0030288">
    <property type="term" value="C:outer membrane-bounded periplasmic space"/>
    <property type="evidence" value="ECO:0007669"/>
    <property type="project" value="InterPro"/>
</dbReference>
<dbReference type="GO" id="GO:0015031">
    <property type="term" value="P:protein transport"/>
    <property type="evidence" value="ECO:0007669"/>
    <property type="project" value="UniProtKB-UniRule"/>
</dbReference>
<dbReference type="KEGG" id="xoo:XOO1191"/>
<dbReference type="HOGENOM" id="CLU_055288_0_0_6"/>
<dbReference type="InterPro" id="IPR052173">
    <property type="entry name" value="Beta-lactam_resp_regulator"/>
</dbReference>
<dbReference type="PROSITE" id="PS52015">
    <property type="entry name" value="TONB_CTD"/>
    <property type="match status" value="1"/>
</dbReference>
<dbReference type="PANTHER" id="PTHR34978">
    <property type="entry name" value="POSSIBLE SENSOR-TRANSDUCER PROTEIN BLAR"/>
    <property type="match status" value="1"/>
</dbReference>
<keyword evidence="5" id="KW-0735">Signal-anchor</keyword>
<dbReference type="GO" id="GO:0055085">
    <property type="term" value="P:transmembrane transport"/>
    <property type="evidence" value="ECO:0007669"/>
    <property type="project" value="InterPro"/>
</dbReference>